<evidence type="ECO:0000313" key="1">
    <source>
        <dbReference type="EMBL" id="KKN54887.1"/>
    </source>
</evidence>
<proteinExistence type="predicted"/>
<name>A0A0F9RY94_9ZZZZ</name>
<dbReference type="EMBL" id="LAZR01000908">
    <property type="protein sequence ID" value="KKN54887.1"/>
    <property type="molecule type" value="Genomic_DNA"/>
</dbReference>
<protein>
    <submittedName>
        <fullName evidence="1">Uncharacterized protein</fullName>
    </submittedName>
</protein>
<organism evidence="1">
    <name type="scientific">marine sediment metagenome</name>
    <dbReference type="NCBI Taxonomy" id="412755"/>
    <lineage>
        <taxon>unclassified sequences</taxon>
        <taxon>metagenomes</taxon>
        <taxon>ecological metagenomes</taxon>
    </lineage>
</organism>
<dbReference type="AlphaFoldDB" id="A0A0F9RY94"/>
<sequence>MNLTREPTYLDYSRVVDYLVAMGDSTVKEIATALLRPDDQWVRERLIAAEVDGHVGRRAKLTGQAAFVWYLTRA</sequence>
<comment type="caution">
    <text evidence="1">The sequence shown here is derived from an EMBL/GenBank/DDBJ whole genome shotgun (WGS) entry which is preliminary data.</text>
</comment>
<accession>A0A0F9RY94</accession>
<reference evidence="1" key="1">
    <citation type="journal article" date="2015" name="Nature">
        <title>Complex archaea that bridge the gap between prokaryotes and eukaryotes.</title>
        <authorList>
            <person name="Spang A."/>
            <person name="Saw J.H."/>
            <person name="Jorgensen S.L."/>
            <person name="Zaremba-Niedzwiedzka K."/>
            <person name="Martijn J."/>
            <person name="Lind A.E."/>
            <person name="van Eijk R."/>
            <person name="Schleper C."/>
            <person name="Guy L."/>
            <person name="Ettema T.J."/>
        </authorList>
    </citation>
    <scope>NUCLEOTIDE SEQUENCE</scope>
</reference>
<gene>
    <name evidence="1" type="ORF">LCGC14_0587800</name>
</gene>